<proteinExistence type="predicted"/>
<protein>
    <submittedName>
        <fullName evidence="3">WD repeat-containing protein 54</fullName>
    </submittedName>
</protein>
<feature type="repeat" description="WD" evidence="1">
    <location>
        <begin position="262"/>
        <end position="293"/>
    </location>
</feature>
<dbReference type="Gene3D" id="2.130.10.10">
    <property type="entry name" value="YVTN repeat-like/Quinoprotein amine dehydrogenase"/>
    <property type="match status" value="1"/>
</dbReference>
<dbReference type="OrthoDB" id="756370at2759"/>
<dbReference type="InterPro" id="IPR049546">
    <property type="entry name" value="WDR54_beta_prop"/>
</dbReference>
<evidence type="ECO:0000313" key="3">
    <source>
        <dbReference type="EMBL" id="GLC59677.1"/>
    </source>
</evidence>
<keyword evidence="1" id="KW-0853">WD repeat</keyword>
<dbReference type="InterPro" id="IPR036322">
    <property type="entry name" value="WD40_repeat_dom_sf"/>
</dbReference>
<dbReference type="EMBL" id="BRXU01000029">
    <property type="protein sequence ID" value="GLC59677.1"/>
    <property type="molecule type" value="Genomic_DNA"/>
</dbReference>
<dbReference type="SUPFAM" id="SSF50978">
    <property type="entry name" value="WD40 repeat-like"/>
    <property type="match status" value="1"/>
</dbReference>
<gene>
    <name evidence="3" type="primary">PLEST010525</name>
    <name evidence="3" type="ORF">PLESTB_001521300</name>
</gene>
<comment type="caution">
    <text evidence="3">The sequence shown here is derived from an EMBL/GenBank/DDBJ whole genome shotgun (WGS) entry which is preliminary data.</text>
</comment>
<evidence type="ECO:0000259" key="2">
    <source>
        <dbReference type="Pfam" id="PF21031"/>
    </source>
</evidence>
<dbReference type="PROSITE" id="PS50082">
    <property type="entry name" value="WD_REPEATS_2"/>
    <property type="match status" value="1"/>
</dbReference>
<dbReference type="Proteomes" id="UP001165080">
    <property type="component" value="Unassembled WGS sequence"/>
</dbReference>
<evidence type="ECO:0000313" key="4">
    <source>
        <dbReference type="Proteomes" id="UP001165080"/>
    </source>
</evidence>
<dbReference type="Pfam" id="PF21031">
    <property type="entry name" value="WDR54"/>
    <property type="match status" value="1"/>
</dbReference>
<organism evidence="3 4">
    <name type="scientific">Pleodorina starrii</name>
    <dbReference type="NCBI Taxonomy" id="330485"/>
    <lineage>
        <taxon>Eukaryota</taxon>
        <taxon>Viridiplantae</taxon>
        <taxon>Chlorophyta</taxon>
        <taxon>core chlorophytes</taxon>
        <taxon>Chlorophyceae</taxon>
        <taxon>CS clade</taxon>
        <taxon>Chlamydomonadales</taxon>
        <taxon>Volvocaceae</taxon>
        <taxon>Pleodorina</taxon>
    </lineage>
</organism>
<keyword evidence="4" id="KW-1185">Reference proteome</keyword>
<dbReference type="AlphaFoldDB" id="A0A9W6BXJ7"/>
<name>A0A9W6BXJ7_9CHLO</name>
<reference evidence="3 4" key="1">
    <citation type="journal article" date="2023" name="Commun. Biol.">
        <title>Reorganization of the ancestral sex-determining regions during the evolution of trioecy in Pleodorina starrii.</title>
        <authorList>
            <person name="Takahashi K."/>
            <person name="Suzuki S."/>
            <person name="Kawai-Toyooka H."/>
            <person name="Yamamoto K."/>
            <person name="Hamaji T."/>
            <person name="Ootsuki R."/>
            <person name="Yamaguchi H."/>
            <person name="Kawachi M."/>
            <person name="Higashiyama T."/>
            <person name="Nozaki H."/>
        </authorList>
    </citation>
    <scope>NUCLEOTIDE SEQUENCE [LARGE SCALE GENOMIC DNA]</scope>
    <source>
        <strain evidence="3 4">NIES-4479</strain>
    </source>
</reference>
<dbReference type="SMART" id="SM00320">
    <property type="entry name" value="WD40"/>
    <property type="match status" value="4"/>
</dbReference>
<feature type="domain" description="WD repeat-containing protein 54 beta-propeller" evidence="2">
    <location>
        <begin position="65"/>
        <end position="340"/>
    </location>
</feature>
<dbReference type="InterPro" id="IPR001680">
    <property type="entry name" value="WD40_rpt"/>
</dbReference>
<sequence>MPYSGTQMAKAPMKPSPSLIYNNLTLCGGNLLYAHIRQACAFPVGDVGGSNSPVQVRKIDSQHADVIHSVVACSHNAATFLVIATDAGLQIWDKTITHLTHVCPLPSAGASEVAARNAYFARGVAINVANDGTPHIAFGTSGGAVFALALSESDGKFGSVPVALPRHHKSPITAIGSAYQSRQGKWTEDLGCNLVTCDEEGGIAVWQAQHSGAGGFSLLTSIKPTGQPAVSVAVRRDLIVAARLDGAVQLYGLRDGLLRADLGAHSRFISAMDIHPTKDIIATVSEDCSLGVWALPIGGAKAECLLSTCWMNAMLTGVAFCGPTNDDVAVVAYDTDEVHVYKYS</sequence>
<accession>A0A9W6BXJ7</accession>
<dbReference type="InterPro" id="IPR015943">
    <property type="entry name" value="WD40/YVTN_repeat-like_dom_sf"/>
</dbReference>
<evidence type="ECO:0000256" key="1">
    <source>
        <dbReference type="PROSITE-ProRule" id="PRU00221"/>
    </source>
</evidence>